<dbReference type="EMBL" id="JAUTXU010000002">
    <property type="protein sequence ID" value="KAK3725540.1"/>
    <property type="molecule type" value="Genomic_DNA"/>
</dbReference>
<comment type="caution">
    <text evidence="1">The sequence shown here is derived from an EMBL/GenBank/DDBJ whole genome shotgun (WGS) entry which is preliminary data.</text>
</comment>
<protein>
    <submittedName>
        <fullName evidence="1">Uncharacterized protein</fullName>
    </submittedName>
</protein>
<evidence type="ECO:0000313" key="2">
    <source>
        <dbReference type="Proteomes" id="UP001281147"/>
    </source>
</evidence>
<reference evidence="1" key="1">
    <citation type="submission" date="2023-07" db="EMBL/GenBank/DDBJ databases">
        <title>Black Yeasts Isolated from many extreme environments.</title>
        <authorList>
            <person name="Coleine C."/>
            <person name="Stajich J.E."/>
            <person name="Selbmann L."/>
        </authorList>
    </citation>
    <scope>NUCLEOTIDE SEQUENCE</scope>
    <source>
        <strain evidence="1">CCFEE 5714</strain>
    </source>
</reference>
<organism evidence="1 2">
    <name type="scientific">Vermiconidia calcicola</name>
    <dbReference type="NCBI Taxonomy" id="1690605"/>
    <lineage>
        <taxon>Eukaryota</taxon>
        <taxon>Fungi</taxon>
        <taxon>Dikarya</taxon>
        <taxon>Ascomycota</taxon>
        <taxon>Pezizomycotina</taxon>
        <taxon>Dothideomycetes</taxon>
        <taxon>Dothideomycetidae</taxon>
        <taxon>Mycosphaerellales</taxon>
        <taxon>Extremaceae</taxon>
        <taxon>Vermiconidia</taxon>
    </lineage>
</organism>
<proteinExistence type="predicted"/>
<keyword evidence="2" id="KW-1185">Reference proteome</keyword>
<dbReference type="Proteomes" id="UP001281147">
    <property type="component" value="Unassembled WGS sequence"/>
</dbReference>
<evidence type="ECO:0000313" key="1">
    <source>
        <dbReference type="EMBL" id="KAK3725540.1"/>
    </source>
</evidence>
<name>A0ACC3NYZ7_9PEZI</name>
<gene>
    <name evidence="1" type="ORF">LTR37_000510</name>
</gene>
<sequence length="233" mass="27109">MSAKSNTIGQKKQRLEILACGVRDRNLIFPLPKYFILAEVRCLYETSYIAQPVRLRDLDKDNMDVQILDHGWRTFDKELRAIEDDYPYWVDHEVRLEEAEDQAAAAIARNLVGSLQMSLRMRKTRKLTRLQLVTMAVMMVLLLIWAWQLPGTKMVECHEQDIDDTECLIRSSQDAYDMGAHCECRCIVDAGKALCFISASVDSWYCRRINSFCGEARIEVTTDSRSKERRYQR</sequence>
<accession>A0ACC3NYZ7</accession>